<evidence type="ECO:0000313" key="3">
    <source>
        <dbReference type="Proteomes" id="UP000685013"/>
    </source>
</evidence>
<gene>
    <name evidence="2" type="ORF">SDJN03_00188</name>
</gene>
<keyword evidence="1" id="KW-0732">Signal</keyword>
<protein>
    <recommendedName>
        <fullName evidence="4">Secreted protein</fullName>
    </recommendedName>
</protein>
<sequence length="108" mass="11312">MGAYACLLISLLLFFQLPNASPLPSNSNHSINSLPLVIPPGGGDTGGEQNLTVAGWVVLRARGGGRSVGAGGSIINRRPRRATNKNAASNLFVSKLSLLLISSCFYLF</sequence>
<evidence type="ECO:0000313" key="2">
    <source>
        <dbReference type="EMBL" id="KAG6606846.1"/>
    </source>
</evidence>
<reference evidence="2 3" key="1">
    <citation type="journal article" date="2021" name="Hortic Res">
        <title>The domestication of Cucurbita argyrosperma as revealed by the genome of its wild relative.</title>
        <authorList>
            <person name="Barrera-Redondo J."/>
            <person name="Sanchez-de la Vega G."/>
            <person name="Aguirre-Liguori J.A."/>
            <person name="Castellanos-Morales G."/>
            <person name="Gutierrez-Guerrero Y.T."/>
            <person name="Aguirre-Dugua X."/>
            <person name="Aguirre-Planter E."/>
            <person name="Tenaillon M.I."/>
            <person name="Lira-Saade R."/>
            <person name="Eguiarte L.E."/>
        </authorList>
    </citation>
    <scope>NUCLEOTIDE SEQUENCE [LARGE SCALE GENOMIC DNA]</scope>
    <source>
        <strain evidence="2">JBR-2021</strain>
    </source>
</reference>
<dbReference type="Proteomes" id="UP000685013">
    <property type="component" value="Chromosome 1"/>
</dbReference>
<evidence type="ECO:0008006" key="4">
    <source>
        <dbReference type="Google" id="ProtNLM"/>
    </source>
</evidence>
<name>A0AAV6P4B1_9ROSI</name>
<feature type="signal peptide" evidence="1">
    <location>
        <begin position="1"/>
        <end position="22"/>
    </location>
</feature>
<feature type="non-terminal residue" evidence="2">
    <location>
        <position position="1"/>
    </location>
</feature>
<comment type="caution">
    <text evidence="2">The sequence shown here is derived from an EMBL/GenBank/DDBJ whole genome shotgun (WGS) entry which is preliminary data.</text>
</comment>
<dbReference type="EMBL" id="JAGKQH010000001">
    <property type="protein sequence ID" value="KAG6606846.1"/>
    <property type="molecule type" value="Genomic_DNA"/>
</dbReference>
<dbReference type="AlphaFoldDB" id="A0AAV6P4B1"/>
<keyword evidence="3" id="KW-1185">Reference proteome</keyword>
<organism evidence="2 3">
    <name type="scientific">Cucurbita argyrosperma subsp. sororia</name>
    <dbReference type="NCBI Taxonomy" id="37648"/>
    <lineage>
        <taxon>Eukaryota</taxon>
        <taxon>Viridiplantae</taxon>
        <taxon>Streptophyta</taxon>
        <taxon>Embryophyta</taxon>
        <taxon>Tracheophyta</taxon>
        <taxon>Spermatophyta</taxon>
        <taxon>Magnoliopsida</taxon>
        <taxon>eudicotyledons</taxon>
        <taxon>Gunneridae</taxon>
        <taxon>Pentapetalae</taxon>
        <taxon>rosids</taxon>
        <taxon>fabids</taxon>
        <taxon>Cucurbitales</taxon>
        <taxon>Cucurbitaceae</taxon>
        <taxon>Cucurbiteae</taxon>
        <taxon>Cucurbita</taxon>
    </lineage>
</organism>
<accession>A0AAV6P4B1</accession>
<evidence type="ECO:0000256" key="1">
    <source>
        <dbReference type="SAM" id="SignalP"/>
    </source>
</evidence>
<proteinExistence type="predicted"/>
<feature type="chain" id="PRO_5043608084" description="Secreted protein" evidence="1">
    <location>
        <begin position="23"/>
        <end position="108"/>
    </location>
</feature>